<reference evidence="2 3" key="1">
    <citation type="submission" date="2023-05" db="EMBL/GenBank/DDBJ databases">
        <title>Chelatococcus sp. nov., a moderately thermophilic bacterium isolated from hot spring microbial mat.</title>
        <authorList>
            <person name="Hu C.-J."/>
            <person name="Li W.-J."/>
        </authorList>
    </citation>
    <scope>NUCLEOTIDE SEQUENCE [LARGE SCALE GENOMIC DNA]</scope>
    <source>
        <strain evidence="2 3">SYSU G07232</strain>
    </source>
</reference>
<keyword evidence="1" id="KW-0812">Transmembrane</keyword>
<feature type="transmembrane region" description="Helical" evidence="1">
    <location>
        <begin position="276"/>
        <end position="297"/>
    </location>
</feature>
<dbReference type="RefSeq" id="WP_283738800.1">
    <property type="nucleotide sequence ID" value="NZ_JASJEV010000001.1"/>
</dbReference>
<dbReference type="EMBL" id="JASJEV010000001">
    <property type="protein sequence ID" value="MDJ1156802.1"/>
    <property type="molecule type" value="Genomic_DNA"/>
</dbReference>
<keyword evidence="3" id="KW-1185">Reference proteome</keyword>
<feature type="transmembrane region" description="Helical" evidence="1">
    <location>
        <begin position="26"/>
        <end position="46"/>
    </location>
</feature>
<feature type="transmembrane region" description="Helical" evidence="1">
    <location>
        <begin position="317"/>
        <end position="337"/>
    </location>
</feature>
<name>A0ABT7ACS6_9HYPH</name>
<evidence type="ECO:0000313" key="3">
    <source>
        <dbReference type="Proteomes" id="UP001321492"/>
    </source>
</evidence>
<proteinExistence type="predicted"/>
<feature type="transmembrane region" description="Helical" evidence="1">
    <location>
        <begin position="349"/>
        <end position="369"/>
    </location>
</feature>
<feature type="transmembrane region" description="Helical" evidence="1">
    <location>
        <begin position="191"/>
        <end position="208"/>
    </location>
</feature>
<dbReference type="Proteomes" id="UP001321492">
    <property type="component" value="Unassembled WGS sequence"/>
</dbReference>
<organism evidence="2 3">
    <name type="scientific">Chelatococcus albus</name>
    <dbReference type="NCBI Taxonomy" id="3047466"/>
    <lineage>
        <taxon>Bacteria</taxon>
        <taxon>Pseudomonadati</taxon>
        <taxon>Pseudomonadota</taxon>
        <taxon>Alphaproteobacteria</taxon>
        <taxon>Hyphomicrobiales</taxon>
        <taxon>Chelatococcaceae</taxon>
        <taxon>Chelatococcus</taxon>
    </lineage>
</organism>
<evidence type="ECO:0000256" key="1">
    <source>
        <dbReference type="SAM" id="Phobius"/>
    </source>
</evidence>
<evidence type="ECO:0000313" key="2">
    <source>
        <dbReference type="EMBL" id="MDJ1156802.1"/>
    </source>
</evidence>
<keyword evidence="1" id="KW-0472">Membrane</keyword>
<feature type="transmembrane region" description="Helical" evidence="1">
    <location>
        <begin position="381"/>
        <end position="403"/>
    </location>
</feature>
<sequence length="405" mass="42166">MNEMLPPRTAAVAREGSSRAVRPRAALLWLALPLFALVLAVIALVANDWLAAFDSGAPPVEKLTFERTVLDDRGIHLGIRAGGSEPMIIAQVQVDEAYWRFTQDPPGPLDRLATAWLHIPYPWVLGEKHAIKLLTRTGVVFEKEIEVAVTTPRAQIGQLGPQALLGAFVGIVPVVIGMMFYPALRGIGRRGLGFVLSVTVGLLAFLLVDTLEDALEMADRSAAAFQGPVMVLLVAAAAFLVLLLVGRQRGAPTGFALATCIALGIGLHNFGEGLAIGAAFAAGAASLGTFLVLGFTLHNITEGIGIVAPVVEERLSLPAFAALALLAGVPAIFGIWLGSLSYAPHWSAVALAVGAGAILQVIVEVSAYLARRTGGSGSAWLAPGTVAGVICGIGVMYATALLVKV</sequence>
<keyword evidence="1" id="KW-1133">Transmembrane helix</keyword>
<feature type="transmembrane region" description="Helical" evidence="1">
    <location>
        <begin position="163"/>
        <end position="184"/>
    </location>
</feature>
<feature type="transmembrane region" description="Helical" evidence="1">
    <location>
        <begin position="253"/>
        <end position="270"/>
    </location>
</feature>
<accession>A0ABT7ACS6</accession>
<gene>
    <name evidence="2" type="ORF">QNA08_00900</name>
</gene>
<feature type="transmembrane region" description="Helical" evidence="1">
    <location>
        <begin position="228"/>
        <end position="246"/>
    </location>
</feature>
<comment type="caution">
    <text evidence="2">The sequence shown here is derived from an EMBL/GenBank/DDBJ whole genome shotgun (WGS) entry which is preliminary data.</text>
</comment>
<protein>
    <submittedName>
        <fullName evidence="2">Metal transporter</fullName>
    </submittedName>
</protein>